<evidence type="ECO:0000259" key="2">
    <source>
        <dbReference type="Pfam" id="PF13004"/>
    </source>
</evidence>
<keyword evidence="1" id="KW-0732">Signal</keyword>
<feature type="signal peptide" evidence="1">
    <location>
        <begin position="1"/>
        <end position="22"/>
    </location>
</feature>
<feature type="domain" description="BACON" evidence="2">
    <location>
        <begin position="167"/>
        <end position="220"/>
    </location>
</feature>
<feature type="chain" id="PRO_5039346755" evidence="1">
    <location>
        <begin position="23"/>
        <end position="499"/>
    </location>
</feature>
<protein>
    <submittedName>
        <fullName evidence="3">BACON domain-containing protein</fullName>
    </submittedName>
</protein>
<dbReference type="InterPro" id="IPR024361">
    <property type="entry name" value="BACON"/>
</dbReference>
<comment type="caution">
    <text evidence="3">The sequence shown here is derived from an EMBL/GenBank/DDBJ whole genome shotgun (WGS) entry which is preliminary data.</text>
</comment>
<gene>
    <name evidence="3" type="ORF">IAB81_06620</name>
</gene>
<dbReference type="EMBL" id="JADIMA010000066">
    <property type="protein sequence ID" value="MBO8473288.1"/>
    <property type="molecule type" value="Genomic_DNA"/>
</dbReference>
<proteinExistence type="predicted"/>
<evidence type="ECO:0000313" key="4">
    <source>
        <dbReference type="Proteomes" id="UP000823604"/>
    </source>
</evidence>
<reference evidence="3" key="1">
    <citation type="submission" date="2020-10" db="EMBL/GenBank/DDBJ databases">
        <authorList>
            <person name="Gilroy R."/>
        </authorList>
    </citation>
    <scope>NUCLEOTIDE SEQUENCE</scope>
    <source>
        <strain evidence="3">B1-8020</strain>
    </source>
</reference>
<reference evidence="3" key="2">
    <citation type="journal article" date="2021" name="PeerJ">
        <title>Extensive microbial diversity within the chicken gut microbiome revealed by metagenomics and culture.</title>
        <authorList>
            <person name="Gilroy R."/>
            <person name="Ravi A."/>
            <person name="Getino M."/>
            <person name="Pursley I."/>
            <person name="Horton D.L."/>
            <person name="Alikhan N.F."/>
            <person name="Baker D."/>
            <person name="Gharbi K."/>
            <person name="Hall N."/>
            <person name="Watson M."/>
            <person name="Adriaenssens E.M."/>
            <person name="Foster-Nyarko E."/>
            <person name="Jarju S."/>
            <person name="Secka A."/>
            <person name="Antonio M."/>
            <person name="Oren A."/>
            <person name="Chaudhuri R.R."/>
            <person name="La Ragione R."/>
            <person name="Hildebrand F."/>
            <person name="Pallen M.J."/>
        </authorList>
    </citation>
    <scope>NUCLEOTIDE SEQUENCE</scope>
    <source>
        <strain evidence="3">B1-8020</strain>
    </source>
</reference>
<dbReference type="AlphaFoldDB" id="A0A9D9IIF0"/>
<dbReference type="PROSITE" id="PS51257">
    <property type="entry name" value="PROKAR_LIPOPROTEIN"/>
    <property type="match status" value="1"/>
</dbReference>
<dbReference type="Pfam" id="PF13004">
    <property type="entry name" value="BACON"/>
    <property type="match status" value="2"/>
</dbReference>
<dbReference type="Gene3D" id="2.60.40.10">
    <property type="entry name" value="Immunoglobulins"/>
    <property type="match status" value="2"/>
</dbReference>
<evidence type="ECO:0000313" key="3">
    <source>
        <dbReference type="EMBL" id="MBO8473288.1"/>
    </source>
</evidence>
<name>A0A9D9IIF0_9BACT</name>
<dbReference type="InterPro" id="IPR013783">
    <property type="entry name" value="Ig-like_fold"/>
</dbReference>
<evidence type="ECO:0000256" key="1">
    <source>
        <dbReference type="SAM" id="SignalP"/>
    </source>
</evidence>
<accession>A0A9D9IIF0</accession>
<dbReference type="Proteomes" id="UP000823604">
    <property type="component" value="Unassembled WGS sequence"/>
</dbReference>
<feature type="domain" description="BACON" evidence="2">
    <location>
        <begin position="71"/>
        <end position="117"/>
    </location>
</feature>
<organism evidence="3 4">
    <name type="scientific">Candidatus Merdivivens pullicola</name>
    <dbReference type="NCBI Taxonomy" id="2840872"/>
    <lineage>
        <taxon>Bacteria</taxon>
        <taxon>Pseudomonadati</taxon>
        <taxon>Bacteroidota</taxon>
        <taxon>Bacteroidia</taxon>
        <taxon>Bacteroidales</taxon>
        <taxon>Muribaculaceae</taxon>
        <taxon>Muribaculaceae incertae sedis</taxon>
        <taxon>Candidatus Merdivivens</taxon>
    </lineage>
</organism>
<sequence>MKTTKKNLIILAVAALSLVACQKQETRVPEIAPDQDEILVSYPGGTYEITYNLTNPVEGGRILADCNEEATWIHNITTLTGKVSFEADENTSDTERTATITITYEYPEGEISCEVSIRQGAAGQQPSPGGEDPYIENLTGNIEAPSDGGDYEINYTIHNPEDNGQISTSCNAQWITGLTDSDGKITFTVLPNEGGVRETKITIEYIWLEGKTSIEVNVKQDELEVNPDEEVFELEVSDITYSSAFCKVTPKNEDMRHLAMVVDQSLVAGFSDEEWFEDDMMVFQQTADMFGISLQQYLDTYRIHSGYLEFTVTGLDPDTDFYLYAYGIDNSGSYPELITRICKKPFTTEKLEVVEGEIVLDVEIYEQNATIVATPWDDNLLYYVDWMSESLLNQKGYTSGTIEERLVDYTYDWMLSYLSFWPIESLGYYGPKSVSFKITKPDDTYYAFAYVLNEDATAGSEVFLKTITNGSEISSASVRKASNDYLMKKNIDERPVRPE</sequence>